<organism evidence="1 2">
    <name type="scientific">Dyella halodurans</name>
    <dbReference type="NCBI Taxonomy" id="1920171"/>
    <lineage>
        <taxon>Bacteria</taxon>
        <taxon>Pseudomonadati</taxon>
        <taxon>Pseudomonadota</taxon>
        <taxon>Gammaproteobacteria</taxon>
        <taxon>Lysobacterales</taxon>
        <taxon>Rhodanobacteraceae</taxon>
        <taxon>Dyella</taxon>
    </lineage>
</organism>
<comment type="caution">
    <text evidence="1">The sequence shown here is derived from an EMBL/GenBank/DDBJ whole genome shotgun (WGS) entry which is preliminary data.</text>
</comment>
<reference evidence="2" key="1">
    <citation type="journal article" date="2019" name="Int. J. Syst. Evol. Microbiol.">
        <title>The Global Catalogue of Microorganisms (GCM) 10K type strain sequencing project: providing services to taxonomists for standard genome sequencing and annotation.</title>
        <authorList>
            <consortium name="The Broad Institute Genomics Platform"/>
            <consortium name="The Broad Institute Genome Sequencing Center for Infectious Disease"/>
            <person name="Wu L."/>
            <person name="Ma J."/>
        </authorList>
    </citation>
    <scope>NUCLEOTIDE SEQUENCE [LARGE SCALE GENOMIC DNA]</scope>
    <source>
        <strain evidence="2">CCM 4481</strain>
    </source>
</reference>
<name>A0ABV9BZA2_9GAMM</name>
<gene>
    <name evidence="1" type="ORF">ACFO5W_04810</name>
</gene>
<dbReference type="RefSeq" id="WP_266150673.1">
    <property type="nucleotide sequence ID" value="NZ_CP064028.1"/>
</dbReference>
<evidence type="ECO:0000313" key="2">
    <source>
        <dbReference type="Proteomes" id="UP001595961"/>
    </source>
</evidence>
<sequence length="44" mass="4702">MRIIRLAAKAARQGQGTAKALAGSFHQVMGLLVHLILEDGSDKK</sequence>
<keyword evidence="2" id="KW-1185">Reference proteome</keyword>
<protein>
    <submittedName>
        <fullName evidence="1">Uncharacterized protein</fullName>
    </submittedName>
</protein>
<accession>A0ABV9BZA2</accession>
<dbReference type="Proteomes" id="UP001595961">
    <property type="component" value="Unassembled WGS sequence"/>
</dbReference>
<evidence type="ECO:0000313" key="1">
    <source>
        <dbReference type="EMBL" id="MFC4525951.1"/>
    </source>
</evidence>
<dbReference type="EMBL" id="JBHSGA010000008">
    <property type="protein sequence ID" value="MFC4525951.1"/>
    <property type="molecule type" value="Genomic_DNA"/>
</dbReference>
<proteinExistence type="predicted"/>